<feature type="compositionally biased region" description="Basic residues" evidence="1">
    <location>
        <begin position="18"/>
        <end position="35"/>
    </location>
</feature>
<reference evidence="2" key="2">
    <citation type="submission" date="2018-05" db="EMBL/GenBank/DDBJ databases">
        <title>OpunRS2 (Oryza punctata Reference Sequence Version 2).</title>
        <authorList>
            <person name="Zhang J."/>
            <person name="Kudrna D."/>
            <person name="Lee S."/>
            <person name="Talag J."/>
            <person name="Welchert J."/>
            <person name="Wing R.A."/>
        </authorList>
    </citation>
    <scope>NUCLEOTIDE SEQUENCE [LARGE SCALE GENOMIC DNA]</scope>
</reference>
<protein>
    <submittedName>
        <fullName evidence="2">Uncharacterized protein</fullName>
    </submittedName>
</protein>
<sequence length="169" mass="19545">MERWAHKPNEIPTNGPNHHTKSLRAHKRRPRRKERPKGPSQGSAEPTLVSNTISFHVDAPDAFPMMVEDQEEMVTQMIILVQTLSVRERWGDNSGHRGESRERMVWWGRLASGREISVGVGRLARRQDREEHRGRSTWHRGWELEAVAVYHGEPRCVTRSSSSRAPSWE</sequence>
<evidence type="ECO:0000313" key="2">
    <source>
        <dbReference type="EnsemblPlants" id="OPUNC05G07990.1"/>
    </source>
</evidence>
<evidence type="ECO:0000313" key="3">
    <source>
        <dbReference type="Proteomes" id="UP000026962"/>
    </source>
</evidence>
<dbReference type="EnsemblPlants" id="OPUNC05G07990.1">
    <property type="protein sequence ID" value="OPUNC05G07990.1"/>
    <property type="gene ID" value="OPUNC05G07990"/>
</dbReference>
<organism evidence="2">
    <name type="scientific">Oryza punctata</name>
    <name type="common">Red rice</name>
    <dbReference type="NCBI Taxonomy" id="4537"/>
    <lineage>
        <taxon>Eukaryota</taxon>
        <taxon>Viridiplantae</taxon>
        <taxon>Streptophyta</taxon>
        <taxon>Embryophyta</taxon>
        <taxon>Tracheophyta</taxon>
        <taxon>Spermatophyta</taxon>
        <taxon>Magnoliopsida</taxon>
        <taxon>Liliopsida</taxon>
        <taxon>Poales</taxon>
        <taxon>Poaceae</taxon>
        <taxon>BOP clade</taxon>
        <taxon>Oryzoideae</taxon>
        <taxon>Oryzeae</taxon>
        <taxon>Oryzinae</taxon>
        <taxon>Oryza</taxon>
    </lineage>
</organism>
<proteinExistence type="predicted"/>
<accession>A0A0E0L080</accession>
<dbReference type="Gramene" id="OPUNC05G07990.1">
    <property type="protein sequence ID" value="OPUNC05G07990.1"/>
    <property type="gene ID" value="OPUNC05G07990"/>
</dbReference>
<reference evidence="2" key="1">
    <citation type="submission" date="2015-04" db="UniProtKB">
        <authorList>
            <consortium name="EnsemblPlants"/>
        </authorList>
    </citation>
    <scope>IDENTIFICATION</scope>
</reference>
<feature type="compositionally biased region" description="Polar residues" evidence="1">
    <location>
        <begin position="40"/>
        <end position="49"/>
    </location>
</feature>
<keyword evidence="3" id="KW-1185">Reference proteome</keyword>
<dbReference type="AlphaFoldDB" id="A0A0E0L080"/>
<name>A0A0E0L080_ORYPU</name>
<evidence type="ECO:0000256" key="1">
    <source>
        <dbReference type="SAM" id="MobiDB-lite"/>
    </source>
</evidence>
<dbReference type="Proteomes" id="UP000026962">
    <property type="component" value="Chromosome 5"/>
</dbReference>
<feature type="region of interest" description="Disordered" evidence="1">
    <location>
        <begin position="1"/>
        <end position="49"/>
    </location>
</feature>
<dbReference type="HOGENOM" id="CLU_1581071_0_0_1"/>